<comment type="caution">
    <text evidence="2">The sequence shown here is derived from an EMBL/GenBank/DDBJ whole genome shotgun (WGS) entry which is preliminary data.</text>
</comment>
<evidence type="ECO:0000313" key="2">
    <source>
        <dbReference type="EMBL" id="KAK9685651.1"/>
    </source>
</evidence>
<dbReference type="AlphaFoldDB" id="A0AAW1I945"/>
<dbReference type="PANTHER" id="PTHR47055:SF3">
    <property type="entry name" value="PHORBOL-ESTER_DAG-TYPE DOMAIN-CONTAINING PROTEIN"/>
    <property type="match status" value="1"/>
</dbReference>
<sequence>MFVKLCTTEPIPSKSFNRRSHWKRPLKLHEIIEELEHIDDEINVPNDVVSGAMSRNRFRFVMQNLHCSDNNKLNPADKFSKVRPLFKMLNKRFIELAPMKNIIAWMNQWSRISEGTEQSNSSRANLSGGDTNSI</sequence>
<dbReference type="InterPro" id="IPR029526">
    <property type="entry name" value="PGBD"/>
</dbReference>
<protein>
    <submittedName>
        <fullName evidence="2">Transposase IS4</fullName>
    </submittedName>
</protein>
<keyword evidence="3" id="KW-1185">Reference proteome</keyword>
<dbReference type="Pfam" id="PF13843">
    <property type="entry name" value="DDE_Tnp_1_7"/>
    <property type="match status" value="1"/>
</dbReference>
<dbReference type="GO" id="GO:0043565">
    <property type="term" value="F:sequence-specific DNA binding"/>
    <property type="evidence" value="ECO:0007669"/>
    <property type="project" value="TreeGrafter"/>
</dbReference>
<dbReference type="PANTHER" id="PTHR47055">
    <property type="entry name" value="DDE_TNP_1_7 DOMAIN-CONTAINING PROTEIN"/>
    <property type="match status" value="1"/>
</dbReference>
<proteinExistence type="predicted"/>
<evidence type="ECO:0000259" key="1">
    <source>
        <dbReference type="Pfam" id="PF13843"/>
    </source>
</evidence>
<feature type="domain" description="PiggyBac transposable element-derived protein" evidence="1">
    <location>
        <begin position="45"/>
        <end position="103"/>
    </location>
</feature>
<organism evidence="2 3">
    <name type="scientific">Popillia japonica</name>
    <name type="common">Japanese beetle</name>
    <dbReference type="NCBI Taxonomy" id="7064"/>
    <lineage>
        <taxon>Eukaryota</taxon>
        <taxon>Metazoa</taxon>
        <taxon>Ecdysozoa</taxon>
        <taxon>Arthropoda</taxon>
        <taxon>Hexapoda</taxon>
        <taxon>Insecta</taxon>
        <taxon>Pterygota</taxon>
        <taxon>Neoptera</taxon>
        <taxon>Endopterygota</taxon>
        <taxon>Coleoptera</taxon>
        <taxon>Polyphaga</taxon>
        <taxon>Scarabaeiformia</taxon>
        <taxon>Scarabaeidae</taxon>
        <taxon>Rutelinae</taxon>
        <taxon>Popillia</taxon>
    </lineage>
</organism>
<name>A0AAW1I945_POPJA</name>
<dbReference type="Proteomes" id="UP001458880">
    <property type="component" value="Unassembled WGS sequence"/>
</dbReference>
<accession>A0AAW1I945</accession>
<reference evidence="2 3" key="1">
    <citation type="journal article" date="2024" name="BMC Genomics">
        <title>De novo assembly and annotation of Popillia japonica's genome with initial clues to its potential as an invasive pest.</title>
        <authorList>
            <person name="Cucini C."/>
            <person name="Boschi S."/>
            <person name="Funari R."/>
            <person name="Cardaioli E."/>
            <person name="Iannotti N."/>
            <person name="Marturano G."/>
            <person name="Paoli F."/>
            <person name="Bruttini M."/>
            <person name="Carapelli A."/>
            <person name="Frati F."/>
            <person name="Nardi F."/>
        </authorList>
    </citation>
    <scope>NUCLEOTIDE SEQUENCE [LARGE SCALE GENOMIC DNA]</scope>
    <source>
        <strain evidence="2">DMR45628</strain>
    </source>
</reference>
<dbReference type="EMBL" id="JASPKY010000762">
    <property type="protein sequence ID" value="KAK9685651.1"/>
    <property type="molecule type" value="Genomic_DNA"/>
</dbReference>
<dbReference type="InterPro" id="IPR052638">
    <property type="entry name" value="PiggyBac_TE-derived"/>
</dbReference>
<evidence type="ECO:0000313" key="3">
    <source>
        <dbReference type="Proteomes" id="UP001458880"/>
    </source>
</evidence>
<gene>
    <name evidence="2" type="ORF">QE152_g37873</name>
</gene>